<protein>
    <submittedName>
        <fullName evidence="3">Histidine triad nucleotide-binding protein 1</fullName>
    </submittedName>
</protein>
<dbReference type="Gene3D" id="3.30.428.10">
    <property type="entry name" value="HIT-like"/>
    <property type="match status" value="1"/>
</dbReference>
<dbReference type="SUPFAM" id="SSF54197">
    <property type="entry name" value="HIT-like"/>
    <property type="match status" value="1"/>
</dbReference>
<dbReference type="EMBL" id="HBUF01587152">
    <property type="protein sequence ID" value="CAG6772212.1"/>
    <property type="molecule type" value="Transcribed_RNA"/>
</dbReference>
<reference evidence="3" key="1">
    <citation type="submission" date="2021-05" db="EMBL/GenBank/DDBJ databases">
        <authorList>
            <person name="Alioto T."/>
            <person name="Alioto T."/>
            <person name="Gomez Garrido J."/>
        </authorList>
    </citation>
    <scope>NUCLEOTIDE SEQUENCE</scope>
</reference>
<dbReference type="InterPro" id="IPR001310">
    <property type="entry name" value="Histidine_triad_HIT"/>
</dbReference>
<sequence length="220" mass="25368">MRADHSCWLLVVTVLVICVSFLDGARRGRGQKDGGDGKKGKKGEIVMGLKPEYVKMREFANRTNRIRTPPTTTSMPLPQENLTALIHNITQMNHFNRSYLVYEDQHCLALHNYLNPKTPLHVLILPKKQMRSLSEMVEDDKSVIGHLMLIAHQLGTNFTRFGYRLVVNQGGDGCEDYGLVMFHLMGCYQFTHDLGWNDKLIYTIYTTPDYEFRESNYFTF</sequence>
<dbReference type="EMBL" id="HBUF01587153">
    <property type="protein sequence ID" value="CAG6772213.1"/>
    <property type="molecule type" value="Transcribed_RNA"/>
</dbReference>
<name>A0A8D9EZK7_9HEMI</name>
<dbReference type="InterPro" id="IPR036265">
    <property type="entry name" value="HIT-like_sf"/>
</dbReference>
<dbReference type="InterPro" id="IPR011146">
    <property type="entry name" value="HIT-like"/>
</dbReference>
<evidence type="ECO:0000259" key="2">
    <source>
        <dbReference type="Pfam" id="PF01230"/>
    </source>
</evidence>
<dbReference type="EMBL" id="HBUF01587154">
    <property type="protein sequence ID" value="CAG6772214.1"/>
    <property type="molecule type" value="Transcribed_RNA"/>
</dbReference>
<feature type="chain" id="PRO_5033964093" evidence="1">
    <location>
        <begin position="25"/>
        <end position="220"/>
    </location>
</feature>
<dbReference type="PANTHER" id="PTHR23089">
    <property type="entry name" value="HISTIDINE TRIAD HIT PROTEIN"/>
    <property type="match status" value="1"/>
</dbReference>
<proteinExistence type="predicted"/>
<dbReference type="GO" id="GO:0003824">
    <property type="term" value="F:catalytic activity"/>
    <property type="evidence" value="ECO:0007669"/>
    <property type="project" value="InterPro"/>
</dbReference>
<dbReference type="AlphaFoldDB" id="A0A8D9EZK7"/>
<evidence type="ECO:0000313" key="3">
    <source>
        <dbReference type="EMBL" id="CAG6772213.1"/>
    </source>
</evidence>
<feature type="domain" description="HIT" evidence="2">
    <location>
        <begin position="97"/>
        <end position="186"/>
    </location>
</feature>
<accession>A0A8D9EZK7</accession>
<organism evidence="3">
    <name type="scientific">Cacopsylla melanoneura</name>
    <dbReference type="NCBI Taxonomy" id="428564"/>
    <lineage>
        <taxon>Eukaryota</taxon>
        <taxon>Metazoa</taxon>
        <taxon>Ecdysozoa</taxon>
        <taxon>Arthropoda</taxon>
        <taxon>Hexapoda</taxon>
        <taxon>Insecta</taxon>
        <taxon>Pterygota</taxon>
        <taxon>Neoptera</taxon>
        <taxon>Paraneoptera</taxon>
        <taxon>Hemiptera</taxon>
        <taxon>Sternorrhyncha</taxon>
        <taxon>Psylloidea</taxon>
        <taxon>Psyllidae</taxon>
        <taxon>Psyllinae</taxon>
        <taxon>Cacopsylla</taxon>
    </lineage>
</organism>
<dbReference type="Pfam" id="PF01230">
    <property type="entry name" value="HIT"/>
    <property type="match status" value="1"/>
</dbReference>
<keyword evidence="1" id="KW-0732">Signal</keyword>
<evidence type="ECO:0000256" key="1">
    <source>
        <dbReference type="SAM" id="SignalP"/>
    </source>
</evidence>
<feature type="signal peptide" evidence="1">
    <location>
        <begin position="1"/>
        <end position="24"/>
    </location>
</feature>